<feature type="transmembrane region" description="Helical" evidence="1">
    <location>
        <begin position="104"/>
        <end position="125"/>
    </location>
</feature>
<dbReference type="OrthoDB" id="344736at2"/>
<dbReference type="Proteomes" id="UP000433104">
    <property type="component" value="Unassembled WGS sequence"/>
</dbReference>
<dbReference type="RefSeq" id="WP_160682953.1">
    <property type="nucleotide sequence ID" value="NZ_WTYW01000002.1"/>
</dbReference>
<sequence>MIYIVQNIVPIGIAMLVGLAIGLAWLKLSGRKVPSAGGIAVAAVAEFWLAAILAGALILAPAQAGPWQMALGSALIVWVGFVLPAFVVTLRATQTSYRTISSVVGHWLIVMLAQAAAMQAIGLTAPPGA</sequence>
<name>A0A844ZGJ2_9SPHN</name>
<feature type="transmembrane region" description="Helical" evidence="1">
    <location>
        <begin position="6"/>
        <end position="26"/>
    </location>
</feature>
<evidence type="ECO:0000256" key="1">
    <source>
        <dbReference type="SAM" id="Phobius"/>
    </source>
</evidence>
<keyword evidence="1" id="KW-1133">Transmembrane helix</keyword>
<dbReference type="EMBL" id="WTYW01000002">
    <property type="protein sequence ID" value="MXO86266.1"/>
    <property type="molecule type" value="Genomic_DNA"/>
</dbReference>
<proteinExistence type="predicted"/>
<feature type="transmembrane region" description="Helical" evidence="1">
    <location>
        <begin position="38"/>
        <end position="59"/>
    </location>
</feature>
<gene>
    <name evidence="2" type="ORF">GRI38_09515</name>
</gene>
<evidence type="ECO:0000313" key="2">
    <source>
        <dbReference type="EMBL" id="MXO86266.1"/>
    </source>
</evidence>
<keyword evidence="3" id="KW-1185">Reference proteome</keyword>
<evidence type="ECO:0000313" key="3">
    <source>
        <dbReference type="Proteomes" id="UP000433104"/>
    </source>
</evidence>
<protein>
    <recommendedName>
        <fullName evidence="4">DUF1761 domain-containing protein</fullName>
    </recommendedName>
</protein>
<reference evidence="2 3" key="1">
    <citation type="submission" date="2019-12" db="EMBL/GenBank/DDBJ databases">
        <title>Genomic-based taxomic classification of the family Erythrobacteraceae.</title>
        <authorList>
            <person name="Xu L."/>
        </authorList>
    </citation>
    <scope>NUCLEOTIDE SEQUENCE [LARGE SCALE GENOMIC DNA]</scope>
    <source>
        <strain evidence="2 3">MCCC 1A09962</strain>
    </source>
</reference>
<keyword evidence="1" id="KW-0472">Membrane</keyword>
<dbReference type="AlphaFoldDB" id="A0A844ZGJ2"/>
<accession>A0A844ZGJ2</accession>
<comment type="caution">
    <text evidence="2">The sequence shown here is derived from an EMBL/GenBank/DDBJ whole genome shotgun (WGS) entry which is preliminary data.</text>
</comment>
<organism evidence="2 3">
    <name type="scientific">Parapontixanthobacter aurantiacus</name>
    <dbReference type="NCBI Taxonomy" id="1463599"/>
    <lineage>
        <taxon>Bacteria</taxon>
        <taxon>Pseudomonadati</taxon>
        <taxon>Pseudomonadota</taxon>
        <taxon>Alphaproteobacteria</taxon>
        <taxon>Sphingomonadales</taxon>
        <taxon>Erythrobacteraceae</taxon>
        <taxon>Parapontixanthobacter</taxon>
    </lineage>
</organism>
<evidence type="ECO:0008006" key="4">
    <source>
        <dbReference type="Google" id="ProtNLM"/>
    </source>
</evidence>
<keyword evidence="1" id="KW-0812">Transmembrane</keyword>
<feature type="transmembrane region" description="Helical" evidence="1">
    <location>
        <begin position="71"/>
        <end position="92"/>
    </location>
</feature>